<dbReference type="Ensembl" id="ENSECRT00000027302.1">
    <property type="protein sequence ID" value="ENSECRP00000026745.1"/>
    <property type="gene ID" value="ENSECRG00000018071.1"/>
</dbReference>
<dbReference type="Proteomes" id="UP000694620">
    <property type="component" value="Chromosome 17"/>
</dbReference>
<evidence type="ECO:0000313" key="2">
    <source>
        <dbReference type="Proteomes" id="UP000694620"/>
    </source>
</evidence>
<proteinExistence type="predicted"/>
<protein>
    <submittedName>
        <fullName evidence="1">Uncharacterized protein</fullName>
    </submittedName>
</protein>
<dbReference type="AlphaFoldDB" id="A0A8C4TB05"/>
<reference evidence="1" key="2">
    <citation type="submission" date="2025-08" db="UniProtKB">
        <authorList>
            <consortium name="Ensembl"/>
        </authorList>
    </citation>
    <scope>IDENTIFICATION</scope>
</reference>
<accession>A0A8C4TB05</accession>
<reference evidence="1" key="3">
    <citation type="submission" date="2025-09" db="UniProtKB">
        <authorList>
            <consortium name="Ensembl"/>
        </authorList>
    </citation>
    <scope>IDENTIFICATION</scope>
</reference>
<keyword evidence="2" id="KW-1185">Reference proteome</keyword>
<evidence type="ECO:0000313" key="1">
    <source>
        <dbReference type="Ensembl" id="ENSECRP00000026745.1"/>
    </source>
</evidence>
<reference evidence="1" key="1">
    <citation type="submission" date="2021-06" db="EMBL/GenBank/DDBJ databases">
        <authorList>
            <consortium name="Wellcome Sanger Institute Data Sharing"/>
        </authorList>
    </citation>
    <scope>NUCLEOTIDE SEQUENCE [LARGE SCALE GENOMIC DNA]</scope>
</reference>
<name>A0A8C4TB05_ERPCA</name>
<sequence length="118" mass="12993">MMFCPKFAVTYSINLDGHSPYKRDSSAATIVILLSDRKWDQAFDISTCLSNGVGASTLEIKVVAIEAAVVGVSPCPASASVLWLTHCNIFLHFAFFFRSALYIFLQPETVMSLPRKLS</sequence>
<organism evidence="1 2">
    <name type="scientific">Erpetoichthys calabaricus</name>
    <name type="common">Rope fish</name>
    <name type="synonym">Calamoichthys calabaricus</name>
    <dbReference type="NCBI Taxonomy" id="27687"/>
    <lineage>
        <taxon>Eukaryota</taxon>
        <taxon>Metazoa</taxon>
        <taxon>Chordata</taxon>
        <taxon>Craniata</taxon>
        <taxon>Vertebrata</taxon>
        <taxon>Euteleostomi</taxon>
        <taxon>Actinopterygii</taxon>
        <taxon>Polypteriformes</taxon>
        <taxon>Polypteridae</taxon>
        <taxon>Erpetoichthys</taxon>
    </lineage>
</organism>